<gene>
    <name evidence="5" type="ORF">HNQ93_003731</name>
</gene>
<dbReference type="RefSeq" id="WP_183404910.1">
    <property type="nucleotide sequence ID" value="NZ_JACHGG010000006.1"/>
</dbReference>
<comment type="similarity">
    <text evidence="1">Belongs to the Gfo/Idh/MocA family.</text>
</comment>
<dbReference type="InterPro" id="IPR051317">
    <property type="entry name" value="Gfo/Idh/MocA_oxidoreduct"/>
</dbReference>
<dbReference type="InterPro" id="IPR036291">
    <property type="entry name" value="NAD(P)-bd_dom_sf"/>
</dbReference>
<dbReference type="Proteomes" id="UP000532746">
    <property type="component" value="Unassembled WGS sequence"/>
</dbReference>
<accession>A0A7W9T3E2</accession>
<dbReference type="InterPro" id="IPR000683">
    <property type="entry name" value="Gfo/Idh/MocA-like_OxRdtase_N"/>
</dbReference>
<dbReference type="PANTHER" id="PTHR43708">
    <property type="entry name" value="CONSERVED EXPRESSED OXIDOREDUCTASE (EUROFUNG)"/>
    <property type="match status" value="1"/>
</dbReference>
<dbReference type="GO" id="GO:0000166">
    <property type="term" value="F:nucleotide binding"/>
    <property type="evidence" value="ECO:0007669"/>
    <property type="project" value="InterPro"/>
</dbReference>
<proteinExistence type="inferred from homology"/>
<reference evidence="5 6" key="1">
    <citation type="submission" date="2020-08" db="EMBL/GenBank/DDBJ databases">
        <title>Genomic Encyclopedia of Type Strains, Phase IV (KMG-IV): sequencing the most valuable type-strain genomes for metagenomic binning, comparative biology and taxonomic classification.</title>
        <authorList>
            <person name="Goeker M."/>
        </authorList>
    </citation>
    <scope>NUCLEOTIDE SEQUENCE [LARGE SCALE GENOMIC DNA]</scope>
    <source>
        <strain evidence="5 6">DSM 26718</strain>
    </source>
</reference>
<organism evidence="5 6">
    <name type="scientific">Hymenobacter luteus</name>
    <dbReference type="NCBI Taxonomy" id="1411122"/>
    <lineage>
        <taxon>Bacteria</taxon>
        <taxon>Pseudomonadati</taxon>
        <taxon>Bacteroidota</taxon>
        <taxon>Cytophagia</taxon>
        <taxon>Cytophagales</taxon>
        <taxon>Hymenobacteraceae</taxon>
        <taxon>Hymenobacter</taxon>
    </lineage>
</organism>
<dbReference type="Pfam" id="PF22725">
    <property type="entry name" value="GFO_IDH_MocA_C3"/>
    <property type="match status" value="1"/>
</dbReference>
<dbReference type="InterPro" id="IPR055170">
    <property type="entry name" value="GFO_IDH_MocA-like_dom"/>
</dbReference>
<dbReference type="Gene3D" id="3.30.360.10">
    <property type="entry name" value="Dihydrodipicolinate Reductase, domain 2"/>
    <property type="match status" value="1"/>
</dbReference>
<evidence type="ECO:0000256" key="2">
    <source>
        <dbReference type="ARBA" id="ARBA00023002"/>
    </source>
</evidence>
<comment type="caution">
    <text evidence="5">The sequence shown here is derived from an EMBL/GenBank/DDBJ whole genome shotgun (WGS) entry which is preliminary data.</text>
</comment>
<feature type="domain" description="Gfo/Idh/MocA-like oxidoreductase N-terminal" evidence="3">
    <location>
        <begin position="12"/>
        <end position="118"/>
    </location>
</feature>
<dbReference type="AlphaFoldDB" id="A0A7W9T3E2"/>
<keyword evidence="6" id="KW-1185">Reference proteome</keyword>
<dbReference type="SUPFAM" id="SSF51735">
    <property type="entry name" value="NAD(P)-binding Rossmann-fold domains"/>
    <property type="match status" value="1"/>
</dbReference>
<evidence type="ECO:0000259" key="4">
    <source>
        <dbReference type="Pfam" id="PF22725"/>
    </source>
</evidence>
<protein>
    <submittedName>
        <fullName evidence="5">Putative dehydrogenase</fullName>
    </submittedName>
</protein>
<sequence>MSNPIQTGLLAFGMSGRIFHAPFVATHPGFQLRAVVERSRKQVADFYPGVISYDSVAELLADPKIELVIINTPNGTHFELAREALRASKHVLIEKPVTTTLAELDELLALAKERGLHLLAYQNRRWDSDFQLVREVVESRQLGRITEVHFRFDRYKAALNAKVFKEDPATPGSGLSFDLGPHVLDQALSLFGRPERVHNTLSCHRPGSRVNDYFHFHLAYPGGLNVFVAGSLLTAAPVPAYVLHGTLGSFQKQRTDGQETQLDQGLLPTDAAYGLDSSTGELTVVVGNGEKTVTTLAAPRGNYPGLFEDVHQTLRQGVPYPIRADELRWQLEILAQ</sequence>
<evidence type="ECO:0000313" key="6">
    <source>
        <dbReference type="Proteomes" id="UP000532746"/>
    </source>
</evidence>
<feature type="domain" description="GFO/IDH/MocA-like oxidoreductase" evidence="4">
    <location>
        <begin position="130"/>
        <end position="250"/>
    </location>
</feature>
<keyword evidence="2" id="KW-0560">Oxidoreductase</keyword>
<dbReference type="SUPFAM" id="SSF55347">
    <property type="entry name" value="Glyceraldehyde-3-phosphate dehydrogenase-like, C-terminal domain"/>
    <property type="match status" value="1"/>
</dbReference>
<dbReference type="Gene3D" id="3.40.50.720">
    <property type="entry name" value="NAD(P)-binding Rossmann-like Domain"/>
    <property type="match status" value="1"/>
</dbReference>
<evidence type="ECO:0000313" key="5">
    <source>
        <dbReference type="EMBL" id="MBB6060856.1"/>
    </source>
</evidence>
<evidence type="ECO:0000256" key="1">
    <source>
        <dbReference type="ARBA" id="ARBA00010928"/>
    </source>
</evidence>
<evidence type="ECO:0000259" key="3">
    <source>
        <dbReference type="Pfam" id="PF01408"/>
    </source>
</evidence>
<dbReference type="Pfam" id="PF01408">
    <property type="entry name" value="GFO_IDH_MocA"/>
    <property type="match status" value="1"/>
</dbReference>
<dbReference type="PANTHER" id="PTHR43708:SF5">
    <property type="entry name" value="CONSERVED EXPRESSED OXIDOREDUCTASE (EUROFUNG)-RELATED"/>
    <property type="match status" value="1"/>
</dbReference>
<name>A0A7W9T3E2_9BACT</name>
<dbReference type="GO" id="GO:0016491">
    <property type="term" value="F:oxidoreductase activity"/>
    <property type="evidence" value="ECO:0007669"/>
    <property type="project" value="UniProtKB-KW"/>
</dbReference>
<dbReference type="EMBL" id="JACHGG010000006">
    <property type="protein sequence ID" value="MBB6060856.1"/>
    <property type="molecule type" value="Genomic_DNA"/>
</dbReference>